<dbReference type="PROSITE" id="PS00198">
    <property type="entry name" value="4FE4S_FER_1"/>
    <property type="match status" value="1"/>
</dbReference>
<evidence type="ECO:0000256" key="4">
    <source>
        <dbReference type="ARBA" id="ARBA00023004"/>
    </source>
</evidence>
<dbReference type="Proteomes" id="UP001054846">
    <property type="component" value="Chromosome"/>
</dbReference>
<evidence type="ECO:0000256" key="3">
    <source>
        <dbReference type="ARBA" id="ARBA00022723"/>
    </source>
</evidence>
<reference evidence="7 8" key="1">
    <citation type="journal article" date="2021" name="Genome Biol. Evol.">
        <title>Complete Genome Sequencing of a Novel Gloeobacter Species from a Waterfall Cave in Mexico.</title>
        <authorList>
            <person name="Saw J.H."/>
            <person name="Cardona T."/>
            <person name="Montejano G."/>
        </authorList>
    </citation>
    <scope>NUCLEOTIDE SEQUENCE [LARGE SCALE GENOMIC DNA]</scope>
    <source>
        <strain evidence="7">MG652769</strain>
    </source>
</reference>
<accession>A0ABY3PQM6</accession>
<proteinExistence type="predicted"/>
<keyword evidence="8" id="KW-1185">Reference proteome</keyword>
<gene>
    <name evidence="7" type="ORF">ISF26_07150</name>
</gene>
<dbReference type="SUPFAM" id="SSF54862">
    <property type="entry name" value="4Fe-4S ferredoxins"/>
    <property type="match status" value="1"/>
</dbReference>
<feature type="domain" description="4Fe-4S ferredoxin-type" evidence="6">
    <location>
        <begin position="119"/>
        <end position="148"/>
    </location>
</feature>
<dbReference type="PANTHER" id="PTHR24960:SF79">
    <property type="entry name" value="PHOTOSYSTEM I IRON-SULFUR CENTER"/>
    <property type="match status" value="1"/>
</dbReference>
<keyword evidence="4" id="KW-0408">Iron</keyword>
<dbReference type="InterPro" id="IPR057431">
    <property type="entry name" value="LdpA_Fe-S-bd"/>
</dbReference>
<dbReference type="Gene3D" id="3.30.70.20">
    <property type="match status" value="1"/>
</dbReference>
<name>A0ABY3PQM6_9CYAN</name>
<dbReference type="PANTHER" id="PTHR24960">
    <property type="entry name" value="PHOTOSYSTEM I IRON-SULFUR CENTER-RELATED"/>
    <property type="match status" value="1"/>
</dbReference>
<dbReference type="PROSITE" id="PS51379">
    <property type="entry name" value="4FE4S_FER_2"/>
    <property type="match status" value="2"/>
</dbReference>
<dbReference type="InterPro" id="IPR021039">
    <property type="entry name" value="Fe-S-bd_prot_LdpA_C"/>
</dbReference>
<dbReference type="InterPro" id="IPR017896">
    <property type="entry name" value="4Fe4S_Fe-S-bd"/>
</dbReference>
<dbReference type="RefSeq" id="WP_418886964.1">
    <property type="nucleotide sequence ID" value="NZ_CP063845.1"/>
</dbReference>
<evidence type="ECO:0000256" key="2">
    <source>
        <dbReference type="ARBA" id="ARBA00022485"/>
    </source>
</evidence>
<keyword evidence="3" id="KW-0479">Metal-binding</keyword>
<protein>
    <submittedName>
        <fullName evidence="7">4Fe-4S ferredoxin</fullName>
    </submittedName>
</protein>
<evidence type="ECO:0000256" key="5">
    <source>
        <dbReference type="ARBA" id="ARBA00023014"/>
    </source>
</evidence>
<dbReference type="InterPro" id="IPR017900">
    <property type="entry name" value="4Fe4S_Fe_S_CS"/>
</dbReference>
<dbReference type="EMBL" id="CP063845">
    <property type="protein sequence ID" value="UFP95986.1"/>
    <property type="molecule type" value="Genomic_DNA"/>
</dbReference>
<organism evidence="7 8">
    <name type="scientific">Gloeobacter morelensis MG652769</name>
    <dbReference type="NCBI Taxonomy" id="2781736"/>
    <lineage>
        <taxon>Bacteria</taxon>
        <taxon>Bacillati</taxon>
        <taxon>Cyanobacteriota</taxon>
        <taxon>Cyanophyceae</taxon>
        <taxon>Gloeobacterales</taxon>
        <taxon>Gloeobacteraceae</taxon>
        <taxon>Gloeobacter</taxon>
        <taxon>Gloeobacter morelensis</taxon>
    </lineage>
</organism>
<dbReference type="Pfam" id="PF25160">
    <property type="entry name" value="LdpA_Fe-S-bd"/>
    <property type="match status" value="1"/>
</dbReference>
<feature type="domain" description="4Fe-4S ferredoxin-type" evidence="6">
    <location>
        <begin position="92"/>
        <end position="118"/>
    </location>
</feature>
<comment type="cofactor">
    <cofactor evidence="1">
        <name>[4Fe-4S] cluster</name>
        <dbReference type="ChEBI" id="CHEBI:49883"/>
    </cofactor>
</comment>
<evidence type="ECO:0000259" key="6">
    <source>
        <dbReference type="PROSITE" id="PS51379"/>
    </source>
</evidence>
<evidence type="ECO:0000256" key="1">
    <source>
        <dbReference type="ARBA" id="ARBA00001966"/>
    </source>
</evidence>
<evidence type="ECO:0000313" key="7">
    <source>
        <dbReference type="EMBL" id="UFP95986.1"/>
    </source>
</evidence>
<evidence type="ECO:0000313" key="8">
    <source>
        <dbReference type="Proteomes" id="UP001054846"/>
    </source>
</evidence>
<dbReference type="Pfam" id="PF12617">
    <property type="entry name" value="LdpA_C"/>
    <property type="match status" value="1"/>
</dbReference>
<keyword evidence="5" id="KW-0411">Iron-sulfur</keyword>
<sequence length="351" mass="37380">MKCLARPYGSLAAGSWFKLIGGASLQNLPTLSNLALVYTLAGADCIDVSADPAVIAAVGEAIVHGRRLAGFSPDAGPFLMVSLSDGDDPHFRKAHFDAERCPSDCPRPCLRICPVDAIAAGGIEALRCYGCGRCAPVCPLGLIEFRAWQPEVATIGALLADCPVDAVEIHTHRGNLAGFRRLWAGLVPVLPRLKLLAVSFPDEPGMREHLADLWEVMRAGPLSDAARSHIVWQIDGLPMSGDLARGTARASVRFAREVSTWRLPGYLQLAGGTNDASVALARAAGLTIGGIGYGSYARQLVQAQTETGPLAEEPERLCRAVEQARALVCQLKPHLQQEGAAPWLTTTPQLR</sequence>
<dbReference type="InterPro" id="IPR050157">
    <property type="entry name" value="PSI_iron-sulfur_center"/>
</dbReference>
<keyword evidence="2" id="KW-0004">4Fe-4S</keyword>